<proteinExistence type="predicted"/>
<dbReference type="GO" id="GO:0016491">
    <property type="term" value="F:oxidoreductase activity"/>
    <property type="evidence" value="ECO:0007669"/>
    <property type="project" value="UniProtKB-KW"/>
</dbReference>
<feature type="transmembrane region" description="Helical" evidence="7">
    <location>
        <begin position="71"/>
        <end position="92"/>
    </location>
</feature>
<name>A0A382BZ01_9ZZZZ</name>
<protein>
    <recommendedName>
        <fullName evidence="8">NarG-like domain-containing protein</fullName>
    </recommendedName>
</protein>
<keyword evidence="2" id="KW-1003">Cell membrane</keyword>
<keyword evidence="4 7" id="KW-1133">Transmembrane helix</keyword>
<dbReference type="GO" id="GO:0005886">
    <property type="term" value="C:plasma membrane"/>
    <property type="evidence" value="ECO:0007669"/>
    <property type="project" value="UniProtKB-SubCell"/>
</dbReference>
<dbReference type="SUPFAM" id="SSF103501">
    <property type="entry name" value="Respiratory nitrate reductase 1 gamma chain"/>
    <property type="match status" value="1"/>
</dbReference>
<dbReference type="EMBL" id="UINC01031968">
    <property type="protein sequence ID" value="SVB18849.1"/>
    <property type="molecule type" value="Genomic_DNA"/>
</dbReference>
<feature type="non-terminal residue" evidence="9">
    <location>
        <position position="244"/>
    </location>
</feature>
<evidence type="ECO:0000313" key="9">
    <source>
        <dbReference type="EMBL" id="SVB18849.1"/>
    </source>
</evidence>
<evidence type="ECO:0000256" key="2">
    <source>
        <dbReference type="ARBA" id="ARBA00022475"/>
    </source>
</evidence>
<evidence type="ECO:0000256" key="3">
    <source>
        <dbReference type="ARBA" id="ARBA00022692"/>
    </source>
</evidence>
<dbReference type="Gene3D" id="1.20.950.20">
    <property type="entry name" value="Transmembrane di-heme cytochromes, Chain C"/>
    <property type="match status" value="1"/>
</dbReference>
<evidence type="ECO:0000256" key="1">
    <source>
        <dbReference type="ARBA" id="ARBA00004651"/>
    </source>
</evidence>
<keyword evidence="6 7" id="KW-0472">Membrane</keyword>
<feature type="transmembrane region" description="Helical" evidence="7">
    <location>
        <begin position="189"/>
        <end position="207"/>
    </location>
</feature>
<feature type="transmembrane region" description="Helical" evidence="7">
    <location>
        <begin position="6"/>
        <end position="24"/>
    </location>
</feature>
<accession>A0A382BZ01</accession>
<evidence type="ECO:0000256" key="4">
    <source>
        <dbReference type="ARBA" id="ARBA00022989"/>
    </source>
</evidence>
<evidence type="ECO:0000259" key="8">
    <source>
        <dbReference type="Pfam" id="PF02665"/>
    </source>
</evidence>
<dbReference type="InterPro" id="IPR036197">
    <property type="entry name" value="NarG-like_sf"/>
</dbReference>
<gene>
    <name evidence="9" type="ORF">METZ01_LOCUS171703</name>
</gene>
<dbReference type="InterPro" id="IPR023234">
    <property type="entry name" value="NarG-like_domain"/>
</dbReference>
<dbReference type="Pfam" id="PF02665">
    <property type="entry name" value="Nitrate_red_gam"/>
    <property type="match status" value="1"/>
</dbReference>
<comment type="subcellular location">
    <subcellularLocation>
        <location evidence="1">Cell membrane</location>
        <topology evidence="1">Multi-pass membrane protein</topology>
    </subcellularLocation>
</comment>
<keyword evidence="3 7" id="KW-0812">Transmembrane</keyword>
<evidence type="ECO:0000256" key="5">
    <source>
        <dbReference type="ARBA" id="ARBA00023002"/>
    </source>
</evidence>
<sequence>MSLISTLFILLFYFSVSIFVIGLTRKVIQYWRTPAPLKIPIAPAPQTLPKLYLRMFREIFLFESLFKANKWTWFFGWAFHFGLVLLFFRHLIYIWPGELPEILLHSSPLRYAAFPLILGLLGLLCRRVIVDRVRYISSPSDYLMLILLIAIASTGILMTFFHNHPNILLVKNFVQGLVTLNWSELPEEGIFLAHIILVFVLMAIYPISKLLHAPGVFFSPTLNQVDNARKKRHISSWNLDIEKN</sequence>
<evidence type="ECO:0000256" key="6">
    <source>
        <dbReference type="ARBA" id="ARBA00023136"/>
    </source>
</evidence>
<keyword evidence="5" id="KW-0560">Oxidoreductase</keyword>
<reference evidence="9" key="1">
    <citation type="submission" date="2018-05" db="EMBL/GenBank/DDBJ databases">
        <authorList>
            <person name="Lanie J.A."/>
            <person name="Ng W.-L."/>
            <person name="Kazmierczak K.M."/>
            <person name="Andrzejewski T.M."/>
            <person name="Davidsen T.M."/>
            <person name="Wayne K.J."/>
            <person name="Tettelin H."/>
            <person name="Glass J.I."/>
            <person name="Rusch D."/>
            <person name="Podicherti R."/>
            <person name="Tsui H.-C.T."/>
            <person name="Winkler M.E."/>
        </authorList>
    </citation>
    <scope>NUCLEOTIDE SEQUENCE</scope>
</reference>
<organism evidence="9">
    <name type="scientific">marine metagenome</name>
    <dbReference type="NCBI Taxonomy" id="408172"/>
    <lineage>
        <taxon>unclassified sequences</taxon>
        <taxon>metagenomes</taxon>
        <taxon>ecological metagenomes</taxon>
    </lineage>
</organism>
<feature type="domain" description="NarG-like" evidence="8">
    <location>
        <begin position="77"/>
        <end position="213"/>
    </location>
</feature>
<feature type="transmembrane region" description="Helical" evidence="7">
    <location>
        <begin position="112"/>
        <end position="130"/>
    </location>
</feature>
<dbReference type="AlphaFoldDB" id="A0A382BZ01"/>
<evidence type="ECO:0000256" key="7">
    <source>
        <dbReference type="SAM" id="Phobius"/>
    </source>
</evidence>
<feature type="transmembrane region" description="Helical" evidence="7">
    <location>
        <begin position="142"/>
        <end position="161"/>
    </location>
</feature>